<dbReference type="RefSeq" id="WP_167934237.1">
    <property type="nucleotide sequence ID" value="NZ_JAAVJB010000134.1"/>
</dbReference>
<sequence>MRGGLRRTAGTLAATLVLGLLTVPTARAEGQLADAADALAEPGVWADDDYQGLDENMVALLQARYARAGTPFRMALLTEENDDAASLASRLASLVGEPGVYAVLTEWDDPLSDHRDSAQGWAISGTSATVDDIRTESVARAGINNGNPLLTLVDTLDGDLSSQLPDASGEERYLVDPAVTDTFPELTEELLADVFDGIPELRVALVSGVGGPSDSAATRMASGLPADGAMLLMQWETSEFSVVMGSGRDLPSVGTLEGLVGGIGIPTVAPEAVPQRLSQLAAALGPDLLGLTRDGLADSPLYVHPAAGDGVTGRERQAVFAEALGGAGARVAVLPRAALAAQLGEDRIDEDVDVVGPVSEGGDAPLALLLADMEYLRVDQVQTTGDEEFARAADRARHSGDPFLETGLSQLLAQLGTEVPAAPDTDEAAAPGSPGAPGPGGGDASAVPVGVWVGLAIATAGLLLPLMSAALMPRGRPRLAVRALAVAANRREAEAMSAEKLSAEMDRSAEQRGRNARELARLERLLRHLPDTGGHPVARPVGQLLSEYERLREAHAGARTRTEATVVRRSLGRALRRGEALTVVTRKLSRPS</sequence>
<feature type="transmembrane region" description="Helical" evidence="2">
    <location>
        <begin position="449"/>
        <end position="472"/>
    </location>
</feature>
<reference evidence="4 5" key="1">
    <citation type="submission" date="2020-03" db="EMBL/GenBank/DDBJ databases">
        <title>Draft genome of Streptomyces sp. ventii, isolated from the Axial Seamount in the Pacific Ocean, and resequencing of the two type strains Streptomyces lonarensis strain NCL 716 and Streptomyces bohaiensis strain 11A07.</title>
        <authorList>
            <person name="Loughran R.M."/>
            <person name="Pfannmuller K.M."/>
            <person name="Wasson B.J."/>
            <person name="Deadmond M.C."/>
            <person name="Paddock B.E."/>
            <person name="Koyack M.J."/>
            <person name="Gallegos D.A."/>
            <person name="Mitchell E.A."/>
            <person name="Ushijima B."/>
            <person name="Saw J.H."/>
            <person name="Mcphail K.L."/>
            <person name="Videau P."/>
        </authorList>
    </citation>
    <scope>NUCLEOTIDE SEQUENCE [LARGE SCALE GENOMIC DNA]</scope>
    <source>
        <strain evidence="5">5675061</strain>
    </source>
</reference>
<keyword evidence="2" id="KW-0812">Transmembrane</keyword>
<comment type="caution">
    <text evidence="4">The sequence shown here is derived from an EMBL/GenBank/DDBJ whole genome shotgun (WGS) entry which is preliminary data.</text>
</comment>
<keyword evidence="2" id="KW-1133">Transmembrane helix</keyword>
<feature type="region of interest" description="Disordered" evidence="1">
    <location>
        <begin position="422"/>
        <end position="443"/>
    </location>
</feature>
<evidence type="ECO:0000313" key="4">
    <source>
        <dbReference type="EMBL" id="NJP67720.1"/>
    </source>
</evidence>
<keyword evidence="3" id="KW-0732">Signal</keyword>
<evidence type="ECO:0000313" key="5">
    <source>
        <dbReference type="Proteomes" id="UP000746503"/>
    </source>
</evidence>
<proteinExistence type="predicted"/>
<organism evidence="4 5">
    <name type="scientific">Streptomyces spiramenti</name>
    <dbReference type="NCBI Taxonomy" id="2720606"/>
    <lineage>
        <taxon>Bacteria</taxon>
        <taxon>Bacillati</taxon>
        <taxon>Actinomycetota</taxon>
        <taxon>Actinomycetes</taxon>
        <taxon>Kitasatosporales</taxon>
        <taxon>Streptomycetaceae</taxon>
        <taxon>Streptomyces</taxon>
    </lineage>
</organism>
<dbReference type="EMBL" id="JAAVJB010000134">
    <property type="protein sequence ID" value="NJP67720.1"/>
    <property type="molecule type" value="Genomic_DNA"/>
</dbReference>
<evidence type="ECO:0000256" key="3">
    <source>
        <dbReference type="SAM" id="SignalP"/>
    </source>
</evidence>
<evidence type="ECO:0000256" key="2">
    <source>
        <dbReference type="SAM" id="Phobius"/>
    </source>
</evidence>
<evidence type="ECO:0000256" key="1">
    <source>
        <dbReference type="SAM" id="MobiDB-lite"/>
    </source>
</evidence>
<keyword evidence="2" id="KW-0472">Membrane</keyword>
<evidence type="ECO:0008006" key="6">
    <source>
        <dbReference type="Google" id="ProtNLM"/>
    </source>
</evidence>
<gene>
    <name evidence="4" type="ORF">HCJ92_15790</name>
</gene>
<name>A0ABX1AN66_9ACTN</name>
<dbReference type="Proteomes" id="UP000746503">
    <property type="component" value="Unassembled WGS sequence"/>
</dbReference>
<protein>
    <recommendedName>
        <fullName evidence="6">DUF4350 domain-containing protein</fullName>
    </recommendedName>
</protein>
<feature type="compositionally biased region" description="Low complexity" evidence="1">
    <location>
        <begin position="422"/>
        <end position="433"/>
    </location>
</feature>
<feature type="chain" id="PRO_5045971495" description="DUF4350 domain-containing protein" evidence="3">
    <location>
        <begin position="29"/>
        <end position="592"/>
    </location>
</feature>
<keyword evidence="5" id="KW-1185">Reference proteome</keyword>
<accession>A0ABX1AN66</accession>
<feature type="signal peptide" evidence="3">
    <location>
        <begin position="1"/>
        <end position="28"/>
    </location>
</feature>